<proteinExistence type="predicted"/>
<protein>
    <submittedName>
        <fullName evidence="1">Uncharacterized protein</fullName>
    </submittedName>
</protein>
<dbReference type="AlphaFoldDB" id="A0A4Y2E1C1"/>
<comment type="caution">
    <text evidence="1">The sequence shown here is derived from an EMBL/GenBank/DDBJ whole genome shotgun (WGS) entry which is preliminary data.</text>
</comment>
<organism evidence="1 2">
    <name type="scientific">Araneus ventricosus</name>
    <name type="common">Orbweaver spider</name>
    <name type="synonym">Epeira ventricosa</name>
    <dbReference type="NCBI Taxonomy" id="182803"/>
    <lineage>
        <taxon>Eukaryota</taxon>
        <taxon>Metazoa</taxon>
        <taxon>Ecdysozoa</taxon>
        <taxon>Arthropoda</taxon>
        <taxon>Chelicerata</taxon>
        <taxon>Arachnida</taxon>
        <taxon>Araneae</taxon>
        <taxon>Araneomorphae</taxon>
        <taxon>Entelegynae</taxon>
        <taxon>Araneoidea</taxon>
        <taxon>Araneidae</taxon>
        <taxon>Araneus</taxon>
    </lineage>
</organism>
<evidence type="ECO:0000313" key="1">
    <source>
        <dbReference type="EMBL" id="GBM22930.1"/>
    </source>
</evidence>
<name>A0A4Y2E1C1_ARAVE</name>
<dbReference type="EMBL" id="BGPR01000489">
    <property type="protein sequence ID" value="GBM22930.1"/>
    <property type="molecule type" value="Genomic_DNA"/>
</dbReference>
<sequence length="98" mass="11370">MLVVWKERGICRDSYWMEANDPDFGGKYDDHFGDLTTNLEAKCSRNTRIITLSLLETELWRFFWNIPCDVAPCRKTINIGGAQTREGSLWSFVCSVSW</sequence>
<evidence type="ECO:0000313" key="2">
    <source>
        <dbReference type="Proteomes" id="UP000499080"/>
    </source>
</evidence>
<accession>A0A4Y2E1C1</accession>
<gene>
    <name evidence="1" type="ORF">AVEN_136351_1</name>
</gene>
<dbReference type="Proteomes" id="UP000499080">
    <property type="component" value="Unassembled WGS sequence"/>
</dbReference>
<keyword evidence="2" id="KW-1185">Reference proteome</keyword>
<reference evidence="1 2" key="1">
    <citation type="journal article" date="2019" name="Sci. Rep.">
        <title>Orb-weaving spider Araneus ventricosus genome elucidates the spidroin gene catalogue.</title>
        <authorList>
            <person name="Kono N."/>
            <person name="Nakamura H."/>
            <person name="Ohtoshi R."/>
            <person name="Moran D.A.P."/>
            <person name="Shinohara A."/>
            <person name="Yoshida Y."/>
            <person name="Fujiwara M."/>
            <person name="Mori M."/>
            <person name="Tomita M."/>
            <person name="Arakawa K."/>
        </authorList>
    </citation>
    <scope>NUCLEOTIDE SEQUENCE [LARGE SCALE GENOMIC DNA]</scope>
</reference>